<dbReference type="SUPFAM" id="SSF103473">
    <property type="entry name" value="MFS general substrate transporter"/>
    <property type="match status" value="1"/>
</dbReference>
<dbReference type="EMBL" id="CP014060">
    <property type="protein sequence ID" value="AMG35822.1"/>
    <property type="molecule type" value="Genomic_DNA"/>
</dbReference>
<dbReference type="InterPro" id="IPR020846">
    <property type="entry name" value="MFS_dom"/>
</dbReference>
<feature type="transmembrane region" description="Helical" evidence="6">
    <location>
        <begin position="254"/>
        <end position="276"/>
    </location>
</feature>
<feature type="transmembrane region" description="Helical" evidence="6">
    <location>
        <begin position="283"/>
        <end position="302"/>
    </location>
</feature>
<keyword evidence="2" id="KW-1003">Cell membrane</keyword>
<dbReference type="InterPro" id="IPR036259">
    <property type="entry name" value="MFS_trans_sf"/>
</dbReference>
<feature type="transmembrane region" description="Helical" evidence="6">
    <location>
        <begin position="176"/>
        <end position="194"/>
    </location>
</feature>
<evidence type="ECO:0000256" key="3">
    <source>
        <dbReference type="ARBA" id="ARBA00022692"/>
    </source>
</evidence>
<dbReference type="RefSeq" id="WP_061071620.1">
    <property type="nucleotide sequence ID" value="NZ_CP014060.2"/>
</dbReference>
<dbReference type="InterPro" id="IPR050189">
    <property type="entry name" value="MFS_Efflux_Transporters"/>
</dbReference>
<dbReference type="InterPro" id="IPR011701">
    <property type="entry name" value="MFS"/>
</dbReference>
<feature type="transmembrane region" description="Helical" evidence="6">
    <location>
        <begin position="215"/>
        <end position="234"/>
    </location>
</feature>
<evidence type="ECO:0000313" key="9">
    <source>
        <dbReference type="Proteomes" id="UP000060602"/>
    </source>
</evidence>
<comment type="subcellular location">
    <subcellularLocation>
        <location evidence="1">Cell membrane</location>
        <topology evidence="1">Multi-pass membrane protein</topology>
    </subcellularLocation>
</comment>
<evidence type="ECO:0000256" key="1">
    <source>
        <dbReference type="ARBA" id="ARBA00004651"/>
    </source>
</evidence>
<dbReference type="CDD" id="cd17324">
    <property type="entry name" value="MFS_NepI_like"/>
    <property type="match status" value="1"/>
</dbReference>
<feature type="transmembrane region" description="Helical" evidence="6">
    <location>
        <begin position="58"/>
        <end position="79"/>
    </location>
</feature>
<dbReference type="GO" id="GO:0022857">
    <property type="term" value="F:transmembrane transporter activity"/>
    <property type="evidence" value="ECO:0007669"/>
    <property type="project" value="InterPro"/>
</dbReference>
<feature type="transmembrane region" description="Helical" evidence="6">
    <location>
        <begin position="344"/>
        <end position="365"/>
    </location>
</feature>
<dbReference type="Pfam" id="PF07690">
    <property type="entry name" value="MFS_1"/>
    <property type="match status" value="1"/>
</dbReference>
<feature type="transmembrane region" description="Helical" evidence="6">
    <location>
        <begin position="308"/>
        <end position="332"/>
    </location>
</feature>
<evidence type="ECO:0000256" key="4">
    <source>
        <dbReference type="ARBA" id="ARBA00022989"/>
    </source>
</evidence>
<dbReference type="PANTHER" id="PTHR43124">
    <property type="entry name" value="PURINE EFFLUX PUMP PBUE"/>
    <property type="match status" value="1"/>
</dbReference>
<organism evidence="8 9">
    <name type="scientific">Alcaligenes xylosoxydans xylosoxydans</name>
    <name type="common">Achromobacter xylosoxidans</name>
    <dbReference type="NCBI Taxonomy" id="85698"/>
    <lineage>
        <taxon>Bacteria</taxon>
        <taxon>Pseudomonadati</taxon>
        <taxon>Pseudomonadota</taxon>
        <taxon>Betaproteobacteria</taxon>
        <taxon>Burkholderiales</taxon>
        <taxon>Alcaligenaceae</taxon>
        <taxon>Achromobacter</taxon>
    </lineage>
</organism>
<feature type="transmembrane region" description="Helical" evidence="6">
    <location>
        <begin position="148"/>
        <end position="170"/>
    </location>
</feature>
<proteinExistence type="predicted"/>
<dbReference type="Proteomes" id="UP000060602">
    <property type="component" value="Chromosome"/>
</dbReference>
<gene>
    <name evidence="8" type="ORF">AL504_07105</name>
</gene>
<feature type="domain" description="Major facilitator superfamily (MFS) profile" evidence="7">
    <location>
        <begin position="24"/>
        <end position="396"/>
    </location>
</feature>
<keyword evidence="3 6" id="KW-0812">Transmembrane</keyword>
<accession>A0A0X8NWV3</accession>
<feature type="transmembrane region" description="Helical" evidence="6">
    <location>
        <begin position="119"/>
        <end position="136"/>
    </location>
</feature>
<reference evidence="9" key="1">
    <citation type="submission" date="2015-12" db="EMBL/GenBank/DDBJ databases">
        <title>FDA dAtabase for Regulatory Grade micrObial Sequences (FDA-ARGOS): Supporting development and validation of Infectious Disease Dx tests.</title>
        <authorList>
            <person name="Case J."/>
            <person name="Tallon L."/>
            <person name="Sadzewicz L."/>
            <person name="Sengamalay N."/>
            <person name="Ott S."/>
            <person name="Godinez A."/>
            <person name="Nagaraj S."/>
            <person name="Nadendla S."/>
            <person name="Sichtig H."/>
        </authorList>
    </citation>
    <scope>NUCLEOTIDE SEQUENCE [LARGE SCALE GENOMIC DNA]</scope>
    <source>
        <strain evidence="9">FDAARGOS_147</strain>
    </source>
</reference>
<evidence type="ECO:0000313" key="8">
    <source>
        <dbReference type="EMBL" id="AMG35822.1"/>
    </source>
</evidence>
<protein>
    <submittedName>
        <fullName evidence="8">MFS transporter</fullName>
    </submittedName>
</protein>
<name>A0A0X8NWV3_ALCXX</name>
<dbReference type="Gene3D" id="1.20.1250.20">
    <property type="entry name" value="MFS general substrate transporter like domains"/>
    <property type="match status" value="1"/>
</dbReference>
<dbReference type="GO" id="GO:0005886">
    <property type="term" value="C:plasma membrane"/>
    <property type="evidence" value="ECO:0007669"/>
    <property type="project" value="UniProtKB-SubCell"/>
</dbReference>
<keyword evidence="5 6" id="KW-0472">Membrane</keyword>
<feature type="transmembrane region" description="Helical" evidence="6">
    <location>
        <begin position="371"/>
        <end position="391"/>
    </location>
</feature>
<sequence>MSFTPPLPAGARSHDSADGLPLGKLLALALAGFITIMTETVPAGLLPQIGQGLGVSEALAGQLVTLFAAGSVLAAIPIIAATRSWNRRPLLLLAIACLCVFNVVTALSTHYALTLAARFVGGMAAGLLWGLLAGYARRMVASRQQGRALAVVGAGQPLALCIGVPAGAWLGSLMDWRGVFWLMAAVSLTLVIWVRMAVPDFAGQAARQRQPIARTFLLPGIRPILFVLFTWILAHNVLYTYIAPYLIHLGKPASVDLVLLVFGASAVVGLWLTGMLVDRCLRLLTLLSLALFALTACALGLAGGSPTVLLAGVALWGLSFGGAPTLLQTALADTAGEHADVAQSMLVTIFNLGIACGGMLGGALLDTAGAGSFAWTVAALAAIALLAAWRAREHGFRPGHRP</sequence>
<feature type="transmembrane region" description="Helical" evidence="6">
    <location>
        <begin position="91"/>
        <end position="113"/>
    </location>
</feature>
<dbReference type="PROSITE" id="PS50850">
    <property type="entry name" value="MFS"/>
    <property type="match status" value="1"/>
</dbReference>
<evidence type="ECO:0000256" key="2">
    <source>
        <dbReference type="ARBA" id="ARBA00022475"/>
    </source>
</evidence>
<evidence type="ECO:0000259" key="7">
    <source>
        <dbReference type="PROSITE" id="PS50850"/>
    </source>
</evidence>
<dbReference type="AlphaFoldDB" id="A0A0X8NWV3"/>
<dbReference type="PANTHER" id="PTHR43124:SF3">
    <property type="entry name" value="CHLORAMPHENICOL EFFLUX PUMP RV0191"/>
    <property type="match status" value="1"/>
</dbReference>
<feature type="transmembrane region" description="Helical" evidence="6">
    <location>
        <begin position="21"/>
        <end position="38"/>
    </location>
</feature>
<keyword evidence="4 6" id="KW-1133">Transmembrane helix</keyword>
<evidence type="ECO:0000256" key="5">
    <source>
        <dbReference type="ARBA" id="ARBA00023136"/>
    </source>
</evidence>
<evidence type="ECO:0000256" key="6">
    <source>
        <dbReference type="SAM" id="Phobius"/>
    </source>
</evidence>